<dbReference type="Gene3D" id="2.40.10.10">
    <property type="entry name" value="Trypsin-like serine proteases"/>
    <property type="match status" value="1"/>
</dbReference>
<dbReference type="Pfam" id="PF00089">
    <property type="entry name" value="Trypsin"/>
    <property type="match status" value="1"/>
</dbReference>
<feature type="domain" description="Fibronectin type-II" evidence="6">
    <location>
        <begin position="39"/>
        <end position="92"/>
    </location>
</feature>
<dbReference type="CDD" id="cd00190">
    <property type="entry name" value="Tryp_SPc"/>
    <property type="match status" value="1"/>
</dbReference>
<evidence type="ECO:0000313" key="8">
    <source>
        <dbReference type="Proteomes" id="UP000318571"/>
    </source>
</evidence>
<dbReference type="EMBL" id="VCGU01000005">
    <property type="protein sequence ID" value="TRY75745.1"/>
    <property type="molecule type" value="Genomic_DNA"/>
</dbReference>
<dbReference type="InterPro" id="IPR009003">
    <property type="entry name" value="Peptidase_S1_PA"/>
</dbReference>
<evidence type="ECO:0000313" key="7">
    <source>
        <dbReference type="EMBL" id="TRY75745.1"/>
    </source>
</evidence>
<feature type="domain" description="Peptidase S1" evidence="5">
    <location>
        <begin position="116"/>
        <end position="374"/>
    </location>
</feature>
<dbReference type="PANTHER" id="PTHR24260:SF145">
    <property type="entry name" value="FI17609P1-RELATED"/>
    <property type="match status" value="1"/>
</dbReference>
<proteinExistence type="predicted"/>
<dbReference type="Pfam" id="PF00040">
    <property type="entry name" value="fn2"/>
    <property type="match status" value="1"/>
</dbReference>
<gene>
    <name evidence="7" type="ORF">TCAL_11104</name>
</gene>
<evidence type="ECO:0000259" key="6">
    <source>
        <dbReference type="PROSITE" id="PS51092"/>
    </source>
</evidence>
<dbReference type="InterPro" id="IPR043504">
    <property type="entry name" value="Peptidase_S1_PA_chymotrypsin"/>
</dbReference>
<dbReference type="InterPro" id="IPR001254">
    <property type="entry name" value="Trypsin_dom"/>
</dbReference>
<dbReference type="PROSITE" id="PS00134">
    <property type="entry name" value="TRYPSIN_HIS"/>
    <property type="match status" value="1"/>
</dbReference>
<dbReference type="PROSITE" id="PS50240">
    <property type="entry name" value="TRYPSIN_DOM"/>
    <property type="match status" value="1"/>
</dbReference>
<evidence type="ECO:0008006" key="9">
    <source>
        <dbReference type="Google" id="ProtNLM"/>
    </source>
</evidence>
<keyword evidence="1" id="KW-0677">Repeat</keyword>
<evidence type="ECO:0000259" key="5">
    <source>
        <dbReference type="PROSITE" id="PS50240"/>
    </source>
</evidence>
<comment type="caution">
    <text evidence="7">The sequence shown here is derived from an EMBL/GenBank/DDBJ whole genome shotgun (WGS) entry which is preliminary data.</text>
</comment>
<dbReference type="SUPFAM" id="SSF57440">
    <property type="entry name" value="Kringle-like"/>
    <property type="match status" value="1"/>
</dbReference>
<accession>A0A553PDK0</accession>
<dbReference type="SMART" id="SM00059">
    <property type="entry name" value="FN2"/>
    <property type="match status" value="1"/>
</dbReference>
<feature type="disulfide bond" evidence="3">
    <location>
        <begin position="44"/>
        <end position="70"/>
    </location>
</feature>
<evidence type="ECO:0000256" key="1">
    <source>
        <dbReference type="ARBA" id="ARBA00022737"/>
    </source>
</evidence>
<dbReference type="GO" id="GO:0006508">
    <property type="term" value="P:proteolysis"/>
    <property type="evidence" value="ECO:0007669"/>
    <property type="project" value="InterPro"/>
</dbReference>
<evidence type="ECO:0000256" key="4">
    <source>
        <dbReference type="SAM" id="SignalP"/>
    </source>
</evidence>
<dbReference type="Gene3D" id="2.10.10.10">
    <property type="entry name" value="Fibronectin, type II, collagen-binding"/>
    <property type="match status" value="1"/>
</dbReference>
<dbReference type="SUPFAM" id="SSF50494">
    <property type="entry name" value="Trypsin-like serine proteases"/>
    <property type="match status" value="1"/>
</dbReference>
<name>A0A553PDK0_TIGCA</name>
<organism evidence="7 8">
    <name type="scientific">Tigriopus californicus</name>
    <name type="common">Marine copepod</name>
    <dbReference type="NCBI Taxonomy" id="6832"/>
    <lineage>
        <taxon>Eukaryota</taxon>
        <taxon>Metazoa</taxon>
        <taxon>Ecdysozoa</taxon>
        <taxon>Arthropoda</taxon>
        <taxon>Crustacea</taxon>
        <taxon>Multicrustacea</taxon>
        <taxon>Hexanauplia</taxon>
        <taxon>Copepoda</taxon>
        <taxon>Harpacticoida</taxon>
        <taxon>Harpacticidae</taxon>
        <taxon>Tigriopus</taxon>
    </lineage>
</organism>
<dbReference type="SMART" id="SM00020">
    <property type="entry name" value="Tryp_SPc"/>
    <property type="match status" value="1"/>
</dbReference>
<dbReference type="PROSITE" id="PS51092">
    <property type="entry name" value="FN2_2"/>
    <property type="match status" value="1"/>
</dbReference>
<keyword evidence="8" id="KW-1185">Reference proteome</keyword>
<sequence length="375" mass="41214">MTLREVRAFLVVFVLLYAVDLICAQTKESDCWVNQDSDSNLHPCAFPFYFKGRRYSSCTNEDDPDGKSWCSTKTAPNGAHIGGRGFWGFCDPRLGTWEPNNEFGECGFEHATAAFIVNGKDAESNEFPFIAALGGFNAVGKKSFFCGATLINGWYVLTAAHCFSSRFKVNFTEVLLGEVDFSREDETSHAVQKFSPAQVIVHPKWNIEELLKGFDIALVRLNKKAILSIDDQSMSSLVPVCLPWGSREPSPPPVKVGTNLTVIGWGITEKSPLEQRTNIEQFGVAEPLLQKVEVGVISESSCEAEYGRINVDDTICALTPGDSGGPLLERGSTADSWHQVGIVSFGPRKCGKSPLPGVYSKVSQFIPWIRSQLQP</sequence>
<reference evidence="7 8" key="1">
    <citation type="journal article" date="2018" name="Nat. Ecol. Evol.">
        <title>Genomic signatures of mitonuclear coevolution across populations of Tigriopus californicus.</title>
        <authorList>
            <person name="Barreto F.S."/>
            <person name="Watson E.T."/>
            <person name="Lima T.G."/>
            <person name="Willett C.S."/>
            <person name="Edmands S."/>
            <person name="Li W."/>
            <person name="Burton R.S."/>
        </authorList>
    </citation>
    <scope>NUCLEOTIDE SEQUENCE [LARGE SCALE GENOMIC DNA]</scope>
    <source>
        <strain evidence="7 8">San Diego</strain>
    </source>
</reference>
<dbReference type="InterPro" id="IPR051333">
    <property type="entry name" value="CLIP_Serine_Protease"/>
</dbReference>
<dbReference type="CDD" id="cd00062">
    <property type="entry name" value="FN2"/>
    <property type="match status" value="1"/>
</dbReference>
<feature type="signal peptide" evidence="4">
    <location>
        <begin position="1"/>
        <end position="24"/>
    </location>
</feature>
<dbReference type="STRING" id="6832.A0A553PDK0"/>
<dbReference type="InterPro" id="IPR018114">
    <property type="entry name" value="TRYPSIN_HIS"/>
</dbReference>
<dbReference type="InterPro" id="IPR036943">
    <property type="entry name" value="FN_type2_sf"/>
</dbReference>
<dbReference type="InterPro" id="IPR001314">
    <property type="entry name" value="Peptidase_S1A"/>
</dbReference>
<evidence type="ECO:0000256" key="3">
    <source>
        <dbReference type="PROSITE-ProRule" id="PRU00479"/>
    </source>
</evidence>
<comment type="caution">
    <text evidence="3">Lacks conserved residue(s) required for the propagation of feature annotation.</text>
</comment>
<keyword evidence="4" id="KW-0732">Signal</keyword>
<dbReference type="InterPro" id="IPR000562">
    <property type="entry name" value="FN_type2_dom"/>
</dbReference>
<evidence type="ECO:0000256" key="2">
    <source>
        <dbReference type="ARBA" id="ARBA00023157"/>
    </source>
</evidence>
<dbReference type="PANTHER" id="PTHR24260">
    <property type="match status" value="1"/>
</dbReference>
<keyword evidence="2 3" id="KW-1015">Disulfide bond</keyword>
<protein>
    <recommendedName>
        <fullName evidence="9">Peptidase S1 domain-containing protein</fullName>
    </recommendedName>
</protein>
<dbReference type="GO" id="GO:0004252">
    <property type="term" value="F:serine-type endopeptidase activity"/>
    <property type="evidence" value="ECO:0007669"/>
    <property type="project" value="InterPro"/>
</dbReference>
<feature type="chain" id="PRO_5022015399" description="Peptidase S1 domain-containing protein" evidence="4">
    <location>
        <begin position="25"/>
        <end position="375"/>
    </location>
</feature>
<dbReference type="Proteomes" id="UP000318571">
    <property type="component" value="Chromosome 2"/>
</dbReference>
<dbReference type="AlphaFoldDB" id="A0A553PDK0"/>
<dbReference type="InterPro" id="IPR013806">
    <property type="entry name" value="Kringle-like"/>
</dbReference>
<dbReference type="PRINTS" id="PR00722">
    <property type="entry name" value="CHYMOTRYPSIN"/>
</dbReference>